<protein>
    <submittedName>
        <fullName evidence="2">Cell surface protein SprA</fullName>
    </submittedName>
</protein>
<evidence type="ECO:0000313" key="3">
    <source>
        <dbReference type="Proteomes" id="UP000199577"/>
    </source>
</evidence>
<organism evidence="2 3">
    <name type="scientific">Parapedobacter composti</name>
    <dbReference type="NCBI Taxonomy" id="623281"/>
    <lineage>
        <taxon>Bacteria</taxon>
        <taxon>Pseudomonadati</taxon>
        <taxon>Bacteroidota</taxon>
        <taxon>Sphingobacteriia</taxon>
        <taxon>Sphingobacteriales</taxon>
        <taxon>Sphingobacteriaceae</taxon>
        <taxon>Parapedobacter</taxon>
    </lineage>
</organism>
<accession>A0A1I1E5V5</accession>
<evidence type="ECO:0000259" key="1">
    <source>
        <dbReference type="Pfam" id="PF14349"/>
    </source>
</evidence>
<dbReference type="InterPro" id="IPR025684">
    <property type="entry name" value="SprA_N_dom"/>
</dbReference>
<dbReference type="Pfam" id="PF14349">
    <property type="entry name" value="SprA_N"/>
    <property type="match status" value="2"/>
</dbReference>
<name>A0A1I1E5V5_9SPHI</name>
<dbReference type="NCBIfam" id="TIGR04189">
    <property type="entry name" value="surface_SprA"/>
    <property type="match status" value="1"/>
</dbReference>
<dbReference type="Proteomes" id="UP000199577">
    <property type="component" value="Unassembled WGS sequence"/>
</dbReference>
<gene>
    <name evidence="2" type="ORF">SAMN05421747_101349</name>
</gene>
<proteinExistence type="predicted"/>
<evidence type="ECO:0000313" key="2">
    <source>
        <dbReference type="EMBL" id="SFB82467.1"/>
    </source>
</evidence>
<dbReference type="InterPro" id="IPR026377">
    <property type="entry name" value="Cell_surface_SprA"/>
</dbReference>
<keyword evidence="3" id="KW-1185">Reference proteome</keyword>
<feature type="domain" description="Gliding motility protein SprA N-terminal" evidence="1">
    <location>
        <begin position="1105"/>
        <end position="1631"/>
    </location>
</feature>
<sequence>MTCFFRIFAKLGGRKLSFLTNCQLDKTLPLYRCILALFLVFLATGYTGAQTPADSLRRDSIKLPYPFKDLPFLNLYQKRGPLDLGMPSNITREVIFDPVTRQYILREKLGSRLYRPPQYLTIDEFQQYESDLLKRNYWRELADQQLTDYRQDRLIPTIYVQSEAFERIFGSNTIDIIPRGSADITIMAQHNRNANPMFNERQRRQWGFDFDQRIQMNLTGQIGDRLKITTNYNTEAQFDFENQIRLDYTGKDDDIIKRIELGNVSMPLNTTLISGTQALFGLKTQLQFGRLNVTGIFSQQRSQQREITIKNGAQESEFALKADEYEDNQHYFLAQYFRENFNRALALAPILTTDVNITQIEVWISNRSNAVDDSRDVLALMDLGEYMPYNTALITPGNTRYPSTGVPGESNPQISNNLIPELTAFDRAFRQTQSDAMQRFFAATGRNDNYAKLTYARKLREGTEYTVNRRLGFISLNMPLNNDQVLAVAYRYTAGGREYQVGEFSTDVPVTPSDPTMLVAKLLKNEILKTNLPIWDLMMKNIYSIGAYGVGQHNFRFNIFRIEDESGVERPAMYEGQNTQNKLWIQLTGLDRLNPQNAQQPDGFFDFLPGITIDPERGRIMFPVVEPFGSDLASQFVPGAEQALIDKYTFQALYDSTKVLAQQLFPNQNRYLIKGSYESEVGTEFQLGAINVPRGSVQVFAGPAPLQEGVDFMVDYDIGRVRILNQALLQSGQPIRIKMENNELFGLQQRTMLGGRLDYFVNDKLQLGGTIMNLTERPLTQKVNIGEEPISNTMWGLDMAYNSPSRWLTRMVDKIPFLNTKEPSSISFYGEFAQLLPGHPRALNFAGTRSGITYIDDFENSRSFIDIKGAYNWQLSGTPQLFPESQLMNDLQYGFNRARLAFYNIDPIFYRNINLTPSNINAAELSQHRVREVLEQEVFPYRQSTTGLPMFLATLDLAFYPNIRGPYNFTTTGVNPDGTLTNPRGRWGGMFRKIDAPDFEAQNIEFIELWMMDPFLTNPGSQGGDLYFNLGNISEDILKDGRKAMENGMSPTGDLSQIDETNWGRVPRHQPVIQAFDNDPVARARQDIGLDGLNDADERAFHSDFMAQMQAMLTPAAAQALADDPSGDNFQYFRGPELDAQNAGILKRYERFNGPEGNSRTPEQSVGVETSASTLLPDGEDINRDNNMNEAEEYYQYRLSLRPQDMQVGQNFISDMHTAEVKLPNGRTEQVKWYQFRIPLAQYHERIGDIRDFKSIRFIRMFMTDFADTAVIRLGQLQLVRGEWRRYNSENSNAKVIADPSMGNVPLDNSTVEVAAVNIEQNGNRQPIPYVVPPGIERQLDWGNLNAYVELNEQSLSLDVKNLRDGYGRAAFRTAINDFRAYGRLEMFIHAEGQYLQDGDFRAFIRVGTDDQYNYYQYDMPLKITPPGTRDPELIWPQENRLNVRISIFQEAKEARNRARLNGQPWPVDVPFTFLDGPNRVTIVGQPDISKVRFYMLGVMNPLRGSEVSTPGDDGLDKSGLFWFNELRLTDFDDRGGWAATARMNAQLADFANVTLSGSKSTIGFGSIDQRIGARSRSDDVYLDLVTNAELGKFFPVDYGLRIPMFFSYTRQVGTPEYNPLVPDIELNSALANMNRNQRDSLLRVTQDFTTRRSFSLTNVRKIRTDIDKPIRPWDIENFSATYAYAQHYHRDYLTETALQKNYRAMLDYTFASNDELLIEPFKKFVKNKHLSLLSDFNFNLMPSLLNFRIDVNRIYNENTLRVNNSADNFLPAMGTLYNKNFTMNRIYGISWNLSRSLKLDFNATNYAIVDEPDGRMNGLKRDTLWENFWRLGRTTDYNHMMNITYSLPIYKLPGLDWINMDARYGAQFNWQTEPLLSMRSADINMGNSIQNSRTVQLNPTFNMTGLYNKFGFIRENTGLDARGATAFFTGLLTSIKNINAAYTRVENTLLPGYLPKTNVLGYDIDQNAPGWGFLFGSQRDIRERAAANGWITTDTLQTQLYMTSFTEDLSVRAIAEPLRDLNIELTAVKLNNRNYTTSFQYSSQTQDFESLTPVTTGNYSITYVAIGTAFKNHDLLFRKFLQNRQTISQRLGQLNPNSSGQNGGFADGYDQTAQDVVINAFLAAYGGKDASRIRLGGFPEIPIPNWMLTYNGLSKLPLFSEFLTSLTLRHGYNTRYSINGYNSLIRYAERDGWPSERDANWNFLPEYQFQQVSIFEQFAPLLGFDARFRNNLTANAEYRRARTLNLSLQNSQLAMLSDQSFVLGAGYRAAGFRMPFGWFSDMKMNNDINFRLDVAFNDLKTMVYRSDINRSEVSAGNKSVSYRPSVDYIINQRFNIRLFFDSNAVRPYTSQTFATSYTNFGFNLRLMLQ</sequence>
<feature type="domain" description="Gliding motility protein SprA N-terminal" evidence="1">
    <location>
        <begin position="89"/>
        <end position="372"/>
    </location>
</feature>
<dbReference type="EMBL" id="FOLL01000001">
    <property type="protein sequence ID" value="SFB82467.1"/>
    <property type="molecule type" value="Genomic_DNA"/>
</dbReference>
<dbReference type="STRING" id="623281.SAMN05421747_101349"/>
<reference evidence="2 3" key="1">
    <citation type="submission" date="2016-10" db="EMBL/GenBank/DDBJ databases">
        <authorList>
            <person name="de Groot N.N."/>
        </authorList>
    </citation>
    <scope>NUCLEOTIDE SEQUENCE [LARGE SCALE GENOMIC DNA]</scope>
    <source>
        <strain evidence="2 3">DSM 22900</strain>
    </source>
</reference>